<dbReference type="EMBL" id="MDYN01000035">
    <property type="protein sequence ID" value="OQD80458.1"/>
    <property type="molecule type" value="Genomic_DNA"/>
</dbReference>
<dbReference type="GO" id="GO:0051315">
    <property type="term" value="P:attachment of mitotic spindle microtubules to kinetochore"/>
    <property type="evidence" value="ECO:0007669"/>
    <property type="project" value="TreeGrafter"/>
</dbReference>
<comment type="caution">
    <text evidence="4">The sequence shown here is derived from an EMBL/GenBank/DDBJ whole genome shotgun (WGS) entry which is preliminary data.</text>
</comment>
<dbReference type="GO" id="GO:0034506">
    <property type="term" value="C:chromosome, centromeric core domain"/>
    <property type="evidence" value="ECO:0007669"/>
    <property type="project" value="TreeGrafter"/>
</dbReference>
<feature type="domain" description="Monopolin complex subunit Csm1/Pcs1 C-terminal" evidence="3">
    <location>
        <begin position="419"/>
        <end position="504"/>
    </location>
</feature>
<evidence type="ECO:0000256" key="2">
    <source>
        <dbReference type="SAM" id="MobiDB-lite"/>
    </source>
</evidence>
<dbReference type="InterPro" id="IPR040349">
    <property type="entry name" value="Csm1/Pcs1"/>
</dbReference>
<feature type="coiled-coil region" evidence="1">
    <location>
        <begin position="346"/>
        <end position="387"/>
    </location>
</feature>
<dbReference type="GO" id="GO:0072686">
    <property type="term" value="C:mitotic spindle"/>
    <property type="evidence" value="ECO:0007669"/>
    <property type="project" value="TreeGrafter"/>
</dbReference>
<dbReference type="GO" id="GO:0033551">
    <property type="term" value="C:monopolin complex"/>
    <property type="evidence" value="ECO:0007669"/>
    <property type="project" value="InterPro"/>
</dbReference>
<dbReference type="Proteomes" id="UP000191672">
    <property type="component" value="Unassembled WGS sequence"/>
</dbReference>
<feature type="compositionally biased region" description="Polar residues" evidence="2">
    <location>
        <begin position="220"/>
        <end position="230"/>
    </location>
</feature>
<evidence type="ECO:0000259" key="3">
    <source>
        <dbReference type="Pfam" id="PF12539"/>
    </source>
</evidence>
<dbReference type="InterPro" id="IPR038608">
    <property type="entry name" value="Csm1/Pcs1_C_sf"/>
</dbReference>
<dbReference type="Pfam" id="PF12539">
    <property type="entry name" value="Csm1"/>
    <property type="match status" value="1"/>
</dbReference>
<feature type="compositionally biased region" description="Polar residues" evidence="2">
    <location>
        <begin position="95"/>
        <end position="110"/>
    </location>
</feature>
<feature type="compositionally biased region" description="Basic residues" evidence="2">
    <location>
        <begin position="59"/>
        <end position="70"/>
    </location>
</feature>
<keyword evidence="1" id="KW-0175">Coiled coil</keyword>
<evidence type="ECO:0000313" key="4">
    <source>
        <dbReference type="EMBL" id="OQD80458.1"/>
    </source>
</evidence>
<proteinExistence type="predicted"/>
<dbReference type="GO" id="GO:1990644">
    <property type="term" value="F:microtubule site clamp"/>
    <property type="evidence" value="ECO:0007669"/>
    <property type="project" value="TreeGrafter"/>
</dbReference>
<accession>A0A1V6PTX6</accession>
<feature type="compositionally biased region" description="Basic and acidic residues" evidence="2">
    <location>
        <begin position="116"/>
        <end position="130"/>
    </location>
</feature>
<dbReference type="AlphaFoldDB" id="A0A1V6PTX6"/>
<dbReference type="PANTHER" id="PTHR28006">
    <property type="entry name" value="MONOPOLIN COMPLEX SUBUNIT CSM1"/>
    <property type="match status" value="1"/>
</dbReference>
<dbReference type="FunFam" id="3.90.1150.80:FF:000001">
    <property type="entry name" value="Chromosome segregation protein (Pcs1)"/>
    <property type="match status" value="1"/>
</dbReference>
<dbReference type="InterPro" id="IPR020981">
    <property type="entry name" value="Csm1/Pcs1_C"/>
</dbReference>
<name>A0A1V6PTX6_9EURO</name>
<dbReference type="Gene3D" id="3.90.1150.80">
    <property type="match status" value="1"/>
</dbReference>
<protein>
    <recommendedName>
        <fullName evidence="3">Monopolin complex subunit Csm1/Pcs1 C-terminal domain-containing protein</fullName>
    </recommendedName>
</protein>
<organism evidence="4 5">
    <name type="scientific">Penicillium antarcticum</name>
    <dbReference type="NCBI Taxonomy" id="416450"/>
    <lineage>
        <taxon>Eukaryota</taxon>
        <taxon>Fungi</taxon>
        <taxon>Dikarya</taxon>
        <taxon>Ascomycota</taxon>
        <taxon>Pezizomycotina</taxon>
        <taxon>Eurotiomycetes</taxon>
        <taxon>Eurotiomycetidae</taxon>
        <taxon>Eurotiales</taxon>
        <taxon>Aspergillaceae</taxon>
        <taxon>Penicillium</taxon>
    </lineage>
</organism>
<dbReference type="GO" id="GO:0045144">
    <property type="term" value="P:meiotic sister chromatid segregation"/>
    <property type="evidence" value="ECO:0007669"/>
    <property type="project" value="TreeGrafter"/>
</dbReference>
<dbReference type="GO" id="GO:0005730">
    <property type="term" value="C:nucleolus"/>
    <property type="evidence" value="ECO:0007669"/>
    <property type="project" value="TreeGrafter"/>
</dbReference>
<dbReference type="STRING" id="416450.A0A1V6PTX6"/>
<feature type="compositionally biased region" description="Acidic residues" evidence="2">
    <location>
        <begin position="196"/>
        <end position="212"/>
    </location>
</feature>
<reference evidence="5" key="1">
    <citation type="journal article" date="2017" name="Nat. Microbiol.">
        <title>Global analysis of biosynthetic gene clusters reveals vast potential of secondary metabolite production in Penicillium species.</title>
        <authorList>
            <person name="Nielsen J.C."/>
            <person name="Grijseels S."/>
            <person name="Prigent S."/>
            <person name="Ji B."/>
            <person name="Dainat J."/>
            <person name="Nielsen K.F."/>
            <person name="Frisvad J.C."/>
            <person name="Workman M."/>
            <person name="Nielsen J."/>
        </authorList>
    </citation>
    <scope>NUCLEOTIDE SEQUENCE [LARGE SCALE GENOMIC DNA]</scope>
    <source>
        <strain evidence="5">IBT 31811</strain>
    </source>
</reference>
<gene>
    <name evidence="4" type="ORF">PENANT_c035G08236</name>
</gene>
<dbReference type="PANTHER" id="PTHR28006:SF1">
    <property type="entry name" value="MONOPOLIN COMPLEX SUBUNIT CSM1"/>
    <property type="match status" value="1"/>
</dbReference>
<evidence type="ECO:0000256" key="1">
    <source>
        <dbReference type="SAM" id="Coils"/>
    </source>
</evidence>
<feature type="compositionally biased region" description="Basic and acidic residues" evidence="2">
    <location>
        <begin position="28"/>
        <end position="38"/>
    </location>
</feature>
<dbReference type="CDD" id="cd23787">
    <property type="entry name" value="RWD_CSM1"/>
    <property type="match status" value="1"/>
</dbReference>
<sequence>MPKRKAPSKISGLLGSDDEDLMQVKQTEAQETHDEPPAKKRRGRPRTSHENVTAEPKPKPKPKPATRAKKQKEVVEATEEAPAPKKRGRPRGGSRVSQSQDPEPKNQTAATEEMQMDDHTQDQENEDPQHSQKTNATKPAPAHRGRAAANAKELQTDNGFEYTPRANQKASALEEPEEHPSLSPHPRAKGRRAGPEVEETQQADEPPAELVDETILPSEPASSRYITSPVKNARARASLLRHPPDSSPRKRKLGEIEQNGDPELRRRLGELNKKHDALEAKYRNLREIGIVEANANMDKLRRQSEIITTASNDLVASLRAELQVQRKLGQQSRGLQKQLSDRDAEMATLKSQAGEAQAQLASAQTEVKALQTKLAAARNTAASIEGAAKVPGSAIKGGPANRANAAASAEAAQAAQLAQLKEDLYSDLTGLIVRDVKTTDTDHVYDCIQTGINGTLHFHLAIPKTSTNYDNTEIQYLPLLDANRDRDLVNMLPNFLVEDITFSRGQAAKFYTRVIDALTKRRSLPAQ</sequence>
<keyword evidence="5" id="KW-1185">Reference proteome</keyword>
<feature type="region of interest" description="Disordered" evidence="2">
    <location>
        <begin position="1"/>
        <end position="265"/>
    </location>
</feature>
<evidence type="ECO:0000313" key="5">
    <source>
        <dbReference type="Proteomes" id="UP000191672"/>
    </source>
</evidence>